<dbReference type="CDD" id="cd02440">
    <property type="entry name" value="AdoMet_MTases"/>
    <property type="match status" value="1"/>
</dbReference>
<organism evidence="4 5">
    <name type="scientific">Caballeronia glathei</name>
    <dbReference type="NCBI Taxonomy" id="60547"/>
    <lineage>
        <taxon>Bacteria</taxon>
        <taxon>Pseudomonadati</taxon>
        <taxon>Pseudomonadota</taxon>
        <taxon>Betaproteobacteria</taxon>
        <taxon>Burkholderiales</taxon>
        <taxon>Burkholderiaceae</taxon>
        <taxon>Caballeronia</taxon>
    </lineage>
</organism>
<dbReference type="PANTHER" id="PTHR43464:SF19">
    <property type="entry name" value="UBIQUINONE BIOSYNTHESIS O-METHYLTRANSFERASE, MITOCHONDRIAL"/>
    <property type="match status" value="1"/>
</dbReference>
<dbReference type="RefSeq" id="WP_035942355.1">
    <property type="nucleotide sequence ID" value="NZ_CADFFX010000003.1"/>
</dbReference>
<sequence length="201" mass="22585">MIGGPPARQYFDGLYAQSDDPWLLRERWYERRKRALTLAMLPDEHYVRAFEPGCANGELTAALAPRCGALLAADLSEEAVALARRRVAHLSHVHVERRAVPDDWPDGRFDLIVISELAYYLDPAQVSRLIERVTATLAPGGTLLACHWRRPIEGWSYTGDTIHAELMDKLAIPLLAHYQDDDVVIHVLSSNAASIHQREGR</sequence>
<name>A0A069PHP4_9BURK</name>
<reference evidence="4 5" key="1">
    <citation type="submission" date="2014-03" db="EMBL/GenBank/DDBJ databases">
        <title>Draft Genome Sequences of Four Burkholderia Strains.</title>
        <authorList>
            <person name="Liu X.Y."/>
            <person name="Li C.X."/>
            <person name="Xu J.H."/>
        </authorList>
    </citation>
    <scope>NUCLEOTIDE SEQUENCE [LARGE SCALE GENOMIC DNA]</scope>
    <source>
        <strain evidence="4 5">DSM 50014</strain>
    </source>
</reference>
<dbReference type="Gene3D" id="3.40.50.150">
    <property type="entry name" value="Vaccinia Virus protein VP39"/>
    <property type="match status" value="1"/>
</dbReference>
<keyword evidence="5" id="KW-1185">Reference proteome</keyword>
<dbReference type="Pfam" id="PF05401">
    <property type="entry name" value="NodS"/>
    <property type="match status" value="1"/>
</dbReference>
<evidence type="ECO:0000313" key="4">
    <source>
        <dbReference type="EMBL" id="KDR40115.1"/>
    </source>
</evidence>
<evidence type="ECO:0000256" key="2">
    <source>
        <dbReference type="ARBA" id="ARBA00022679"/>
    </source>
</evidence>
<proteinExistence type="predicted"/>
<dbReference type="InterPro" id="IPR029063">
    <property type="entry name" value="SAM-dependent_MTases_sf"/>
</dbReference>
<dbReference type="AlphaFoldDB" id="A0A069PHP4"/>
<keyword evidence="3" id="KW-0949">S-adenosyl-L-methionine</keyword>
<dbReference type="Proteomes" id="UP000027466">
    <property type="component" value="Unassembled WGS sequence"/>
</dbReference>
<dbReference type="GO" id="GO:0032259">
    <property type="term" value="P:methylation"/>
    <property type="evidence" value="ECO:0007669"/>
    <property type="project" value="UniProtKB-KW"/>
</dbReference>
<gene>
    <name evidence="4" type="ORF">BG61_27725</name>
</gene>
<dbReference type="InterPro" id="IPR008715">
    <property type="entry name" value="SAM-MeTfrase_NodS-like"/>
</dbReference>
<dbReference type="GO" id="GO:0008757">
    <property type="term" value="F:S-adenosylmethionine-dependent methyltransferase activity"/>
    <property type="evidence" value="ECO:0007669"/>
    <property type="project" value="InterPro"/>
</dbReference>
<dbReference type="PANTHER" id="PTHR43464">
    <property type="entry name" value="METHYLTRANSFERASE"/>
    <property type="match status" value="1"/>
</dbReference>
<evidence type="ECO:0000313" key="5">
    <source>
        <dbReference type="Proteomes" id="UP000027466"/>
    </source>
</evidence>
<keyword evidence="2 4" id="KW-0808">Transferase</keyword>
<accession>A0A069PHP4</accession>
<evidence type="ECO:0000256" key="1">
    <source>
        <dbReference type="ARBA" id="ARBA00022603"/>
    </source>
</evidence>
<comment type="caution">
    <text evidence="4">The sequence shown here is derived from an EMBL/GenBank/DDBJ whole genome shotgun (WGS) entry which is preliminary data.</text>
</comment>
<evidence type="ECO:0000256" key="3">
    <source>
        <dbReference type="ARBA" id="ARBA00022691"/>
    </source>
</evidence>
<dbReference type="EMBL" id="JFHC01000046">
    <property type="protein sequence ID" value="KDR40115.1"/>
    <property type="molecule type" value="Genomic_DNA"/>
</dbReference>
<dbReference type="SUPFAM" id="SSF53335">
    <property type="entry name" value="S-adenosyl-L-methionine-dependent methyltransferases"/>
    <property type="match status" value="1"/>
</dbReference>
<dbReference type="GO" id="GO:0009312">
    <property type="term" value="P:oligosaccharide biosynthetic process"/>
    <property type="evidence" value="ECO:0007669"/>
    <property type="project" value="InterPro"/>
</dbReference>
<protein>
    <submittedName>
        <fullName evidence="4">Methyltransferase</fullName>
    </submittedName>
</protein>
<keyword evidence="1 4" id="KW-0489">Methyltransferase</keyword>